<dbReference type="PANTHER" id="PTHR12110">
    <property type="entry name" value="HYDROXYPYRUVATE ISOMERASE"/>
    <property type="match status" value="1"/>
</dbReference>
<dbReference type="Proteomes" id="UP001597326">
    <property type="component" value="Unassembled WGS sequence"/>
</dbReference>
<dbReference type="RefSeq" id="WP_343873699.1">
    <property type="nucleotide sequence ID" value="NZ_BAAAIX010000019.1"/>
</dbReference>
<dbReference type="InterPro" id="IPR013022">
    <property type="entry name" value="Xyl_isomerase-like_TIM-brl"/>
</dbReference>
<keyword evidence="2" id="KW-0413">Isomerase</keyword>
<accession>A0ABW4RW95</accession>
<dbReference type="SUPFAM" id="SSF51658">
    <property type="entry name" value="Xylose isomerase-like"/>
    <property type="match status" value="1"/>
</dbReference>
<keyword evidence="3" id="KW-1185">Reference proteome</keyword>
<evidence type="ECO:0000259" key="1">
    <source>
        <dbReference type="Pfam" id="PF01261"/>
    </source>
</evidence>
<dbReference type="Pfam" id="PF01261">
    <property type="entry name" value="AP_endonuc_2"/>
    <property type="match status" value="1"/>
</dbReference>
<dbReference type="InterPro" id="IPR050312">
    <property type="entry name" value="IolE/XylAMocC-like"/>
</dbReference>
<proteinExistence type="predicted"/>
<evidence type="ECO:0000313" key="3">
    <source>
        <dbReference type="Proteomes" id="UP001597326"/>
    </source>
</evidence>
<evidence type="ECO:0000313" key="2">
    <source>
        <dbReference type="EMBL" id="MFD1890556.1"/>
    </source>
</evidence>
<comment type="caution">
    <text evidence="2">The sequence shown here is derived from an EMBL/GenBank/DDBJ whole genome shotgun (WGS) entry which is preliminary data.</text>
</comment>
<dbReference type="Gene3D" id="3.20.20.150">
    <property type="entry name" value="Divalent-metal-dependent TIM barrel enzymes"/>
    <property type="match status" value="1"/>
</dbReference>
<feature type="domain" description="Xylose isomerase-like TIM barrel" evidence="1">
    <location>
        <begin position="42"/>
        <end position="263"/>
    </location>
</feature>
<dbReference type="EMBL" id="JBHUFZ010000022">
    <property type="protein sequence ID" value="MFD1890556.1"/>
    <property type="molecule type" value="Genomic_DNA"/>
</dbReference>
<sequence>MTSANERVGLSTISFRFRPLPEALEIIARLGAVEVDLGAIPDVTDHVPVPFTGDVDRYVDELAAHGLRCGAVNADVGDLNDPSLDAEMLRRTALPLLELASATGAALVVACGRADREPFVDEESDLSCIGQNLRLLADLARPLRVRLLAEVLHHRRFIHSTRQADLLLARVPSEEVGLLLDVAHVVASAEDPAEWARGCHDRVERVHLRDAVPGDLNIGIGRGAVDFAEVIQVLEESGFAGSYILELETHDVQEADREADALRSRDQIVELLEPFTNRK</sequence>
<organism evidence="2 3">
    <name type="scientific">Luteococcus peritonei</name>
    <dbReference type="NCBI Taxonomy" id="88874"/>
    <lineage>
        <taxon>Bacteria</taxon>
        <taxon>Bacillati</taxon>
        <taxon>Actinomycetota</taxon>
        <taxon>Actinomycetes</taxon>
        <taxon>Propionibacteriales</taxon>
        <taxon>Propionibacteriaceae</taxon>
        <taxon>Luteococcus</taxon>
    </lineage>
</organism>
<gene>
    <name evidence="2" type="ORF">ACFSCS_10250</name>
</gene>
<protein>
    <submittedName>
        <fullName evidence="2">Sugar phosphate isomerase/epimerase</fullName>
    </submittedName>
</protein>
<dbReference type="GO" id="GO:0016853">
    <property type="term" value="F:isomerase activity"/>
    <property type="evidence" value="ECO:0007669"/>
    <property type="project" value="UniProtKB-KW"/>
</dbReference>
<dbReference type="InterPro" id="IPR036237">
    <property type="entry name" value="Xyl_isomerase-like_sf"/>
</dbReference>
<reference evidence="3" key="1">
    <citation type="journal article" date="2019" name="Int. J. Syst. Evol. Microbiol.">
        <title>The Global Catalogue of Microorganisms (GCM) 10K type strain sequencing project: providing services to taxonomists for standard genome sequencing and annotation.</title>
        <authorList>
            <consortium name="The Broad Institute Genomics Platform"/>
            <consortium name="The Broad Institute Genome Sequencing Center for Infectious Disease"/>
            <person name="Wu L."/>
            <person name="Ma J."/>
        </authorList>
    </citation>
    <scope>NUCLEOTIDE SEQUENCE [LARGE SCALE GENOMIC DNA]</scope>
    <source>
        <strain evidence="3">CAIM 431</strain>
    </source>
</reference>
<name>A0ABW4RW95_9ACTN</name>